<name>A0A6G1CFF9_9ORYZ</name>
<evidence type="ECO:0000313" key="2">
    <source>
        <dbReference type="EMBL" id="KAF0898777.1"/>
    </source>
</evidence>
<keyword evidence="3" id="KW-1185">Reference proteome</keyword>
<dbReference type="AlphaFoldDB" id="A0A6G1CFF9"/>
<reference evidence="2 3" key="1">
    <citation type="submission" date="2019-11" db="EMBL/GenBank/DDBJ databases">
        <title>Whole genome sequence of Oryza granulata.</title>
        <authorList>
            <person name="Li W."/>
        </authorList>
    </citation>
    <scope>NUCLEOTIDE SEQUENCE [LARGE SCALE GENOMIC DNA]</scope>
    <source>
        <strain evidence="3">cv. Menghai</strain>
        <tissue evidence="2">Leaf</tissue>
    </source>
</reference>
<organism evidence="2 3">
    <name type="scientific">Oryza meyeriana var. granulata</name>
    <dbReference type="NCBI Taxonomy" id="110450"/>
    <lineage>
        <taxon>Eukaryota</taxon>
        <taxon>Viridiplantae</taxon>
        <taxon>Streptophyta</taxon>
        <taxon>Embryophyta</taxon>
        <taxon>Tracheophyta</taxon>
        <taxon>Spermatophyta</taxon>
        <taxon>Magnoliopsida</taxon>
        <taxon>Liliopsida</taxon>
        <taxon>Poales</taxon>
        <taxon>Poaceae</taxon>
        <taxon>BOP clade</taxon>
        <taxon>Oryzoideae</taxon>
        <taxon>Oryzeae</taxon>
        <taxon>Oryzinae</taxon>
        <taxon>Oryza</taxon>
        <taxon>Oryza meyeriana</taxon>
    </lineage>
</organism>
<accession>A0A6G1CFF9</accession>
<feature type="region of interest" description="Disordered" evidence="1">
    <location>
        <begin position="1"/>
        <end position="27"/>
    </location>
</feature>
<evidence type="ECO:0000313" key="3">
    <source>
        <dbReference type="Proteomes" id="UP000479710"/>
    </source>
</evidence>
<proteinExistence type="predicted"/>
<evidence type="ECO:0000256" key="1">
    <source>
        <dbReference type="SAM" id="MobiDB-lite"/>
    </source>
</evidence>
<sequence>MATTLQSGGGCPSGLHLLPHHPMTPSAKTKQIKHFSLLSVGATLIQQSANTTQIFLSAGAARDRRLHRSRPRRAALPRAPLSLLPPTPAPPGAAASNAGRRRAAGSRRGEGPGGQARTSPASPSPSLVPASYAGLLLQERFCLLLEL</sequence>
<feature type="region of interest" description="Disordered" evidence="1">
    <location>
        <begin position="59"/>
        <end position="126"/>
    </location>
</feature>
<feature type="compositionally biased region" description="Basic residues" evidence="1">
    <location>
        <begin position="64"/>
        <end position="75"/>
    </location>
</feature>
<comment type="caution">
    <text evidence="2">The sequence shown here is derived from an EMBL/GenBank/DDBJ whole genome shotgun (WGS) entry which is preliminary data.</text>
</comment>
<protein>
    <submittedName>
        <fullName evidence="2">Uncharacterized protein</fullName>
    </submittedName>
</protein>
<dbReference type="Proteomes" id="UP000479710">
    <property type="component" value="Unassembled WGS sequence"/>
</dbReference>
<gene>
    <name evidence="2" type="ORF">E2562_009382</name>
</gene>
<feature type="compositionally biased region" description="Low complexity" evidence="1">
    <location>
        <begin position="115"/>
        <end position="126"/>
    </location>
</feature>
<dbReference type="EMBL" id="SPHZ02000009">
    <property type="protein sequence ID" value="KAF0898777.1"/>
    <property type="molecule type" value="Genomic_DNA"/>
</dbReference>